<evidence type="ECO:0000256" key="8">
    <source>
        <dbReference type="ARBA" id="ARBA00023186"/>
    </source>
</evidence>
<dbReference type="GO" id="GO:0051083">
    <property type="term" value="P:'de novo' cotranslational protein folding"/>
    <property type="evidence" value="ECO:0007669"/>
    <property type="project" value="TreeGrafter"/>
</dbReference>
<comment type="catalytic activity">
    <reaction evidence="1 13 14">
        <text>[protein]-peptidylproline (omega=180) = [protein]-peptidylproline (omega=0)</text>
        <dbReference type="Rhea" id="RHEA:16237"/>
        <dbReference type="Rhea" id="RHEA-COMP:10747"/>
        <dbReference type="Rhea" id="RHEA-COMP:10748"/>
        <dbReference type="ChEBI" id="CHEBI:83833"/>
        <dbReference type="ChEBI" id="CHEBI:83834"/>
        <dbReference type="EC" id="5.2.1.8"/>
    </reaction>
</comment>
<protein>
    <recommendedName>
        <fullName evidence="4 13">Trigger factor</fullName>
        <shortName evidence="13">TF</shortName>
        <ecNumber evidence="3 13">5.2.1.8</ecNumber>
    </recommendedName>
    <alternativeName>
        <fullName evidence="12 13">PPIase</fullName>
    </alternativeName>
</protein>
<dbReference type="PANTHER" id="PTHR30560">
    <property type="entry name" value="TRIGGER FACTOR CHAPERONE AND PEPTIDYL-PROLYL CIS/TRANS ISOMERASE"/>
    <property type="match status" value="1"/>
</dbReference>
<evidence type="ECO:0000256" key="11">
    <source>
        <dbReference type="ARBA" id="ARBA00024849"/>
    </source>
</evidence>
<feature type="coiled-coil region" evidence="16">
    <location>
        <begin position="255"/>
        <end position="285"/>
    </location>
</feature>
<dbReference type="GO" id="GO:0003755">
    <property type="term" value="F:peptidyl-prolyl cis-trans isomerase activity"/>
    <property type="evidence" value="ECO:0007669"/>
    <property type="project" value="UniProtKB-UniRule"/>
</dbReference>
<dbReference type="AlphaFoldDB" id="G9QQ86"/>
<keyword evidence="5 13" id="KW-0963">Cytoplasm</keyword>
<dbReference type="InterPro" id="IPR008880">
    <property type="entry name" value="Trigger_fac_C"/>
</dbReference>
<keyword evidence="16" id="KW-0175">Coiled coil</keyword>
<dbReference type="PROSITE" id="PS50059">
    <property type="entry name" value="FKBP_PPIASE"/>
    <property type="match status" value="1"/>
</dbReference>
<accession>G9QQ86</accession>
<dbReference type="InterPro" id="IPR027304">
    <property type="entry name" value="Trigger_fact/SurA_dom_sf"/>
</dbReference>
<dbReference type="Proteomes" id="UP000011747">
    <property type="component" value="Unassembled WGS sequence"/>
</dbReference>
<dbReference type="SUPFAM" id="SSF54534">
    <property type="entry name" value="FKBP-like"/>
    <property type="match status" value="1"/>
</dbReference>
<keyword evidence="9 13" id="KW-0413">Isomerase</keyword>
<dbReference type="EC" id="5.2.1.8" evidence="3 13"/>
<keyword evidence="8 13" id="KW-0143">Chaperone</keyword>
<dbReference type="InterPro" id="IPR037041">
    <property type="entry name" value="Trigger_fac_C_sf"/>
</dbReference>
<evidence type="ECO:0000256" key="5">
    <source>
        <dbReference type="ARBA" id="ARBA00022490"/>
    </source>
</evidence>
<keyword evidence="10 13" id="KW-0131">Cell cycle</keyword>
<evidence type="ECO:0000259" key="17">
    <source>
        <dbReference type="PROSITE" id="PS50059"/>
    </source>
</evidence>
<dbReference type="GO" id="GO:0044183">
    <property type="term" value="F:protein folding chaperone"/>
    <property type="evidence" value="ECO:0007669"/>
    <property type="project" value="TreeGrafter"/>
</dbReference>
<dbReference type="PATRIC" id="fig|665952.3.peg.3376"/>
<dbReference type="InterPro" id="IPR008881">
    <property type="entry name" value="Trigger_fac_ribosome-bd_bac"/>
</dbReference>
<evidence type="ECO:0000256" key="2">
    <source>
        <dbReference type="ARBA" id="ARBA00005464"/>
    </source>
</evidence>
<dbReference type="Gene3D" id="3.10.50.40">
    <property type="match status" value="1"/>
</dbReference>
<feature type="coiled-coil region" evidence="16">
    <location>
        <begin position="128"/>
        <end position="155"/>
    </location>
</feature>
<organism evidence="18 19">
    <name type="scientific">Bacillus smithii 7_3_47FAA</name>
    <dbReference type="NCBI Taxonomy" id="665952"/>
    <lineage>
        <taxon>Bacteria</taxon>
        <taxon>Bacillati</taxon>
        <taxon>Bacillota</taxon>
        <taxon>Bacilli</taxon>
        <taxon>Bacillales</taxon>
        <taxon>Bacillaceae</taxon>
        <taxon>Bacillus</taxon>
    </lineage>
</organism>
<dbReference type="InterPro" id="IPR036611">
    <property type="entry name" value="Trigger_fac_ribosome-bd_sf"/>
</dbReference>
<dbReference type="InterPro" id="IPR005215">
    <property type="entry name" value="Trig_fac"/>
</dbReference>
<dbReference type="GO" id="GO:0043022">
    <property type="term" value="F:ribosome binding"/>
    <property type="evidence" value="ECO:0007669"/>
    <property type="project" value="TreeGrafter"/>
</dbReference>
<evidence type="ECO:0000256" key="7">
    <source>
        <dbReference type="ARBA" id="ARBA00023110"/>
    </source>
</evidence>
<sequence length="428" mass="48264">MSVKWEKLEGNQGVLTVTVDADKVNEGLDYAFKKVVKTINVPGFRKGKIPRPLFEKRFGVESLYQDALDYILPEAYAKAVEESGIEPVDRPEIDIEQLEKGKELIFKATVTVKPEVKLGEYKNLEVEKVDTEVTDEDVENELKALQERYAELVVKEDGKAEEGDTVVIDFEGFVDGEPFEGGKAENYSLELGSGSFIPGFEDQLIGTKAGDEKDVEVTFPEEYHAEELAGKPAVFKVKVHEVKAKVLPELDDEFAKDVDEEVETLEDLKAKIKDRLKHQKEHEAEHALQDAVVEKATANAEIDIPEVMIENEIDRMMQEFSQNLSAQGMNLELYYQFSGQTEEDLRNQMKENAETRVRTSLTLEAIAKAENIEASEEDVEKELQRMADQFNLSVEDIKKALGDLENLKADLRINKAVEFLVENAKVVA</sequence>
<dbReference type="InterPro" id="IPR046357">
    <property type="entry name" value="PPIase_dom_sf"/>
</dbReference>
<dbReference type="GO" id="GO:0043335">
    <property type="term" value="P:protein unfolding"/>
    <property type="evidence" value="ECO:0007669"/>
    <property type="project" value="TreeGrafter"/>
</dbReference>
<feature type="domain" description="PPIase FKBP-type" evidence="17">
    <location>
        <begin position="163"/>
        <end position="245"/>
    </location>
</feature>
<evidence type="ECO:0000256" key="14">
    <source>
        <dbReference type="PROSITE-ProRule" id="PRU00277"/>
    </source>
</evidence>
<comment type="similarity">
    <text evidence="2 13 15">Belongs to the FKBP-type PPIase family. Tig subfamily.</text>
</comment>
<dbReference type="FunFam" id="3.30.70.1050:FF:000002">
    <property type="entry name" value="Trigger factor"/>
    <property type="match status" value="1"/>
</dbReference>
<evidence type="ECO:0000256" key="15">
    <source>
        <dbReference type="RuleBase" id="RU003914"/>
    </source>
</evidence>
<evidence type="ECO:0000256" key="6">
    <source>
        <dbReference type="ARBA" id="ARBA00022618"/>
    </source>
</evidence>
<dbReference type="HAMAP" id="MF_00303">
    <property type="entry name" value="Trigger_factor_Tig"/>
    <property type="match status" value="1"/>
</dbReference>
<evidence type="ECO:0000313" key="18">
    <source>
        <dbReference type="EMBL" id="EHL73400.1"/>
    </source>
</evidence>
<reference evidence="18 19" key="1">
    <citation type="submission" date="2011-09" db="EMBL/GenBank/DDBJ databases">
        <title>The Genome Sequence of Bacillus smithii 7_3_47FAA.</title>
        <authorList>
            <consortium name="The Broad Institute Genome Sequencing Platform"/>
            <person name="Earl A."/>
            <person name="Ward D."/>
            <person name="Feldgarden M."/>
            <person name="Gevers D."/>
            <person name="Daigneault M."/>
            <person name="Strauss J."/>
            <person name="Allen-Vercoe E."/>
            <person name="Young S.K."/>
            <person name="Zeng Q."/>
            <person name="Gargeya S."/>
            <person name="Fitzgerald M."/>
            <person name="Haas B."/>
            <person name="Abouelleil A."/>
            <person name="Alvarado L."/>
            <person name="Arachchi H.M."/>
            <person name="Berlin A."/>
            <person name="Brown A."/>
            <person name="Chapman S.B."/>
            <person name="Chen Z."/>
            <person name="Dunbar C."/>
            <person name="Freedman E."/>
            <person name="Gearin G."/>
            <person name="Goldberg J."/>
            <person name="Griggs A."/>
            <person name="Gujja S."/>
            <person name="Heiman D."/>
            <person name="Howarth C."/>
            <person name="Larson L."/>
            <person name="Lui A."/>
            <person name="MacDonald P.J.P."/>
            <person name="Montmayeur A."/>
            <person name="Murphy C."/>
            <person name="Neiman D."/>
            <person name="Pearson M."/>
            <person name="Priest M."/>
            <person name="Roberts A."/>
            <person name="Saif S."/>
            <person name="Shea T."/>
            <person name="Shenoy N."/>
            <person name="Sisk P."/>
            <person name="Stolte C."/>
            <person name="Sykes S."/>
            <person name="Wortman J."/>
            <person name="Nusbaum C."/>
            <person name="Birren B."/>
        </authorList>
    </citation>
    <scope>NUCLEOTIDE SEQUENCE [LARGE SCALE GENOMIC DNA]</scope>
    <source>
        <strain evidence="18 19">7_3_47FAA</strain>
    </source>
</reference>
<dbReference type="NCBIfam" id="TIGR00115">
    <property type="entry name" value="tig"/>
    <property type="match status" value="1"/>
</dbReference>
<keyword evidence="6 13" id="KW-0132">Cell division</keyword>
<name>G9QQ86_9BACI</name>
<evidence type="ECO:0000256" key="13">
    <source>
        <dbReference type="HAMAP-Rule" id="MF_00303"/>
    </source>
</evidence>
<dbReference type="EMBL" id="ACWF01000158">
    <property type="protein sequence ID" value="EHL73400.1"/>
    <property type="molecule type" value="Genomic_DNA"/>
</dbReference>
<dbReference type="SUPFAM" id="SSF109998">
    <property type="entry name" value="Triger factor/SurA peptide-binding domain-like"/>
    <property type="match status" value="1"/>
</dbReference>
<dbReference type="PIRSF" id="PIRSF003095">
    <property type="entry name" value="Trigger_factor"/>
    <property type="match status" value="1"/>
</dbReference>
<comment type="function">
    <text evidence="11 13">Involved in protein export. Acts as a chaperone by maintaining the newly synthesized protein in an open conformation. Functions as a peptidyl-prolyl cis-trans isomerase.</text>
</comment>
<feature type="coiled-coil region" evidence="16">
    <location>
        <begin position="369"/>
        <end position="414"/>
    </location>
</feature>
<gene>
    <name evidence="13" type="primary">tig</name>
    <name evidence="18" type="ORF">HMPREF1015_00453</name>
</gene>
<dbReference type="SUPFAM" id="SSF102735">
    <property type="entry name" value="Trigger factor ribosome-binding domain"/>
    <property type="match status" value="1"/>
</dbReference>
<dbReference type="Pfam" id="PF00254">
    <property type="entry name" value="FKBP_C"/>
    <property type="match status" value="1"/>
</dbReference>
<evidence type="ECO:0000256" key="16">
    <source>
        <dbReference type="SAM" id="Coils"/>
    </source>
</evidence>
<dbReference type="HOGENOM" id="CLU_033058_3_2_9"/>
<dbReference type="GO" id="GO:0051301">
    <property type="term" value="P:cell division"/>
    <property type="evidence" value="ECO:0007669"/>
    <property type="project" value="UniProtKB-KW"/>
</dbReference>
<evidence type="ECO:0000256" key="9">
    <source>
        <dbReference type="ARBA" id="ARBA00023235"/>
    </source>
</evidence>
<keyword evidence="19" id="KW-1185">Reference proteome</keyword>
<dbReference type="Pfam" id="PF05698">
    <property type="entry name" value="Trigger_C"/>
    <property type="match status" value="1"/>
</dbReference>
<dbReference type="RefSeq" id="WP_003355552.1">
    <property type="nucleotide sequence ID" value="NZ_JH414764.1"/>
</dbReference>
<evidence type="ECO:0000256" key="3">
    <source>
        <dbReference type="ARBA" id="ARBA00013194"/>
    </source>
</evidence>
<comment type="caution">
    <text evidence="18">The sequence shown here is derived from an EMBL/GenBank/DDBJ whole genome shotgun (WGS) entry which is preliminary data.</text>
</comment>
<evidence type="ECO:0000256" key="1">
    <source>
        <dbReference type="ARBA" id="ARBA00000971"/>
    </source>
</evidence>
<dbReference type="Gene3D" id="1.10.3120.10">
    <property type="entry name" value="Trigger factor, C-terminal domain"/>
    <property type="match status" value="1"/>
</dbReference>
<comment type="domain">
    <text evidence="13">Consists of 3 domains; the N-terminus binds the ribosome, the middle domain has PPIase activity, while the C-terminus has intrinsic chaperone activity on its own.</text>
</comment>
<evidence type="ECO:0000256" key="4">
    <source>
        <dbReference type="ARBA" id="ARBA00016902"/>
    </source>
</evidence>
<evidence type="ECO:0000256" key="10">
    <source>
        <dbReference type="ARBA" id="ARBA00023306"/>
    </source>
</evidence>
<keyword evidence="7 13" id="KW-0697">Rotamase</keyword>
<dbReference type="Gene3D" id="3.30.70.1050">
    <property type="entry name" value="Trigger factor ribosome-binding domain"/>
    <property type="match status" value="1"/>
</dbReference>
<proteinExistence type="inferred from homology"/>
<dbReference type="GO" id="GO:0005737">
    <property type="term" value="C:cytoplasm"/>
    <property type="evidence" value="ECO:0007669"/>
    <property type="project" value="UniProtKB-SubCell"/>
</dbReference>
<evidence type="ECO:0000256" key="12">
    <source>
        <dbReference type="ARBA" id="ARBA00029986"/>
    </source>
</evidence>
<dbReference type="PANTHER" id="PTHR30560:SF3">
    <property type="entry name" value="TRIGGER FACTOR-LIKE PROTEIN TIG, CHLOROPLASTIC"/>
    <property type="match status" value="1"/>
</dbReference>
<dbReference type="GO" id="GO:0015031">
    <property type="term" value="P:protein transport"/>
    <property type="evidence" value="ECO:0007669"/>
    <property type="project" value="UniProtKB-UniRule"/>
</dbReference>
<comment type="subcellular location">
    <subcellularLocation>
        <location evidence="13">Cytoplasm</location>
    </subcellularLocation>
    <text evidence="13">About half TF is bound to the ribosome near the polypeptide exit tunnel while the other half is free in the cytoplasm.</text>
</comment>
<dbReference type="InterPro" id="IPR001179">
    <property type="entry name" value="PPIase_FKBP_dom"/>
</dbReference>
<dbReference type="Pfam" id="PF05697">
    <property type="entry name" value="Trigger_N"/>
    <property type="match status" value="1"/>
</dbReference>
<evidence type="ECO:0000313" key="19">
    <source>
        <dbReference type="Proteomes" id="UP000011747"/>
    </source>
</evidence>
<dbReference type="FunFam" id="3.10.50.40:FF:000001">
    <property type="entry name" value="Trigger factor"/>
    <property type="match status" value="1"/>
</dbReference>